<dbReference type="HAMAP" id="MF_00276">
    <property type="entry name" value="KdpC"/>
    <property type="match status" value="1"/>
</dbReference>
<protein>
    <recommendedName>
        <fullName evidence="11">Potassium-transporting ATPase KdpC subunit</fullName>
    </recommendedName>
    <alternativeName>
        <fullName evidence="11">ATP phosphohydrolase [potassium-transporting] C chain</fullName>
    </alternativeName>
    <alternativeName>
        <fullName evidence="11">Potassium-binding and translocating subunit C</fullName>
    </alternativeName>
    <alternativeName>
        <fullName evidence="11">Potassium-translocating ATPase C chain</fullName>
    </alternativeName>
</protein>
<keyword evidence="3 11" id="KW-0633">Potassium transport</keyword>
<dbReference type="PIRSF" id="PIRSF001296">
    <property type="entry name" value="K_ATPase_KdpC"/>
    <property type="match status" value="1"/>
</dbReference>
<keyword evidence="1 11" id="KW-0813">Transport</keyword>
<keyword evidence="9 11" id="KW-0406">Ion transport</keyword>
<sequence>MKKHILPALKLTFFSLLVLTVLYPLMLWAVAQMSPNQGKGVLIGEGIQKYYKQIGQAFNTDEYFWSRPSVVDYDAAGSGASNLSTTNPEYLKTVQERIDHFMAHNPGINKADIPADLVTASGSGLDPHLSVKAVEIQVKRVAKERQLPETEVAELVSKHVEQPLWGMFGPKKINVLELNMALDKMSKEKGSNNE</sequence>
<evidence type="ECO:0000256" key="8">
    <source>
        <dbReference type="ARBA" id="ARBA00022989"/>
    </source>
</evidence>
<dbReference type="NCBIfam" id="NF001454">
    <property type="entry name" value="PRK00315.1"/>
    <property type="match status" value="1"/>
</dbReference>
<keyword evidence="2 11" id="KW-1003">Cell membrane</keyword>
<comment type="caution">
    <text evidence="12">The sequence shown here is derived from an EMBL/GenBank/DDBJ whole genome shotgun (WGS) entry which is preliminary data.</text>
</comment>
<dbReference type="RefSeq" id="WP_344674056.1">
    <property type="nucleotide sequence ID" value="NZ_BAAAZI010000006.1"/>
</dbReference>
<evidence type="ECO:0000256" key="9">
    <source>
        <dbReference type="ARBA" id="ARBA00023065"/>
    </source>
</evidence>
<evidence type="ECO:0000256" key="11">
    <source>
        <dbReference type="HAMAP-Rule" id="MF_00276"/>
    </source>
</evidence>
<dbReference type="Proteomes" id="UP001500101">
    <property type="component" value="Unassembled WGS sequence"/>
</dbReference>
<comment type="function">
    <text evidence="11">Part of the high-affinity ATP-driven potassium transport (or Kdp) system, which catalyzes the hydrolysis of ATP coupled with the electrogenic transport of potassium into the cytoplasm. This subunit acts as a catalytic chaperone that increases the ATP-binding affinity of the ATP-hydrolyzing subunit KdpB by the formation of a transient KdpB/KdpC/ATP ternary complex.</text>
</comment>
<evidence type="ECO:0000256" key="1">
    <source>
        <dbReference type="ARBA" id="ARBA00022448"/>
    </source>
</evidence>
<comment type="subunit">
    <text evidence="11">The system is composed of three essential subunits: KdpA, KdpB and KdpC.</text>
</comment>
<keyword evidence="13" id="KW-1185">Reference proteome</keyword>
<comment type="subcellular location">
    <subcellularLocation>
        <location evidence="11">Cell membrane</location>
        <topology evidence="11">Single-pass membrane protein</topology>
    </subcellularLocation>
</comment>
<evidence type="ECO:0000256" key="2">
    <source>
        <dbReference type="ARBA" id="ARBA00022475"/>
    </source>
</evidence>
<evidence type="ECO:0000256" key="6">
    <source>
        <dbReference type="ARBA" id="ARBA00022840"/>
    </source>
</evidence>
<keyword evidence="7 11" id="KW-0630">Potassium</keyword>
<dbReference type="NCBIfam" id="TIGR00681">
    <property type="entry name" value="kdpC"/>
    <property type="match status" value="1"/>
</dbReference>
<evidence type="ECO:0000256" key="5">
    <source>
        <dbReference type="ARBA" id="ARBA00022741"/>
    </source>
</evidence>
<accession>A0ABP7YMI4</accession>
<name>A0ABP7YMI4_9SPHI</name>
<evidence type="ECO:0000256" key="10">
    <source>
        <dbReference type="ARBA" id="ARBA00023136"/>
    </source>
</evidence>
<organism evidence="12 13">
    <name type="scientific">Sphingobacterium kyonggiense</name>
    <dbReference type="NCBI Taxonomy" id="714075"/>
    <lineage>
        <taxon>Bacteria</taxon>
        <taxon>Pseudomonadati</taxon>
        <taxon>Bacteroidota</taxon>
        <taxon>Sphingobacteriia</taxon>
        <taxon>Sphingobacteriales</taxon>
        <taxon>Sphingobacteriaceae</taxon>
        <taxon>Sphingobacterium</taxon>
    </lineage>
</organism>
<proteinExistence type="inferred from homology"/>
<dbReference type="PANTHER" id="PTHR30042">
    <property type="entry name" value="POTASSIUM-TRANSPORTING ATPASE C CHAIN"/>
    <property type="match status" value="1"/>
</dbReference>
<keyword evidence="6 11" id="KW-0067">ATP-binding</keyword>
<keyword evidence="5 11" id="KW-0547">Nucleotide-binding</keyword>
<keyword evidence="8 11" id="KW-1133">Transmembrane helix</keyword>
<keyword evidence="4 11" id="KW-0812">Transmembrane</keyword>
<evidence type="ECO:0000313" key="12">
    <source>
        <dbReference type="EMBL" id="GAA4138418.1"/>
    </source>
</evidence>
<evidence type="ECO:0000256" key="4">
    <source>
        <dbReference type="ARBA" id="ARBA00022692"/>
    </source>
</evidence>
<reference evidence="13" key="1">
    <citation type="journal article" date="2019" name="Int. J. Syst. Evol. Microbiol.">
        <title>The Global Catalogue of Microorganisms (GCM) 10K type strain sequencing project: providing services to taxonomists for standard genome sequencing and annotation.</title>
        <authorList>
            <consortium name="The Broad Institute Genomics Platform"/>
            <consortium name="The Broad Institute Genome Sequencing Center for Infectious Disease"/>
            <person name="Wu L."/>
            <person name="Ma J."/>
        </authorList>
    </citation>
    <scope>NUCLEOTIDE SEQUENCE [LARGE SCALE GENOMIC DNA]</scope>
    <source>
        <strain evidence="13">JCM 16704</strain>
    </source>
</reference>
<comment type="similarity">
    <text evidence="11">Belongs to the KdpC family.</text>
</comment>
<dbReference type="PANTHER" id="PTHR30042:SF2">
    <property type="entry name" value="POTASSIUM-TRANSPORTING ATPASE KDPC SUBUNIT"/>
    <property type="match status" value="1"/>
</dbReference>
<dbReference type="InterPro" id="IPR003820">
    <property type="entry name" value="KdpC"/>
</dbReference>
<evidence type="ECO:0000313" key="13">
    <source>
        <dbReference type="Proteomes" id="UP001500101"/>
    </source>
</evidence>
<keyword evidence="10 11" id="KW-0472">Membrane</keyword>
<dbReference type="Pfam" id="PF02669">
    <property type="entry name" value="KdpC"/>
    <property type="match status" value="1"/>
</dbReference>
<gene>
    <name evidence="11" type="primary">kdpC</name>
    <name evidence="12" type="ORF">GCM10022216_15530</name>
</gene>
<evidence type="ECO:0000256" key="3">
    <source>
        <dbReference type="ARBA" id="ARBA00022538"/>
    </source>
</evidence>
<evidence type="ECO:0000256" key="7">
    <source>
        <dbReference type="ARBA" id="ARBA00022958"/>
    </source>
</evidence>
<dbReference type="EMBL" id="BAAAZI010000006">
    <property type="protein sequence ID" value="GAA4138418.1"/>
    <property type="molecule type" value="Genomic_DNA"/>
</dbReference>